<dbReference type="InterPro" id="IPR049064">
    <property type="entry name" value="NAD_Glu_DH_ACT3"/>
</dbReference>
<evidence type="ECO:0000313" key="7">
    <source>
        <dbReference type="EMBL" id="MEW9855774.1"/>
    </source>
</evidence>
<dbReference type="Pfam" id="PF21077">
    <property type="entry name" value="GDH_ACT3"/>
    <property type="match status" value="1"/>
</dbReference>
<protein>
    <submittedName>
        <fullName evidence="7">NAD-glutamate dehydrogenase</fullName>
    </submittedName>
</protein>
<dbReference type="InterPro" id="IPR049062">
    <property type="entry name" value="NAD_Glu_DH_ACT2"/>
</dbReference>
<dbReference type="SUPFAM" id="SSF51735">
    <property type="entry name" value="NAD(P)-binding Rossmann-fold domains"/>
    <property type="match status" value="1"/>
</dbReference>
<dbReference type="InterPro" id="IPR046346">
    <property type="entry name" value="Aminoacid_DH-like_N_sf"/>
</dbReference>
<reference evidence="7 8" key="1">
    <citation type="submission" date="2024-06" db="EMBL/GenBank/DDBJ databases">
        <title>Novosphingobium rhizovicinus M1R2S20.</title>
        <authorList>
            <person name="Sun J.-Q."/>
        </authorList>
    </citation>
    <scope>NUCLEOTIDE SEQUENCE [LARGE SCALE GENOMIC DNA]</scope>
    <source>
        <strain evidence="7 8">M1R2S20</strain>
    </source>
</reference>
<dbReference type="Pfam" id="PF21073">
    <property type="entry name" value="GDH_HM1"/>
    <property type="match status" value="1"/>
</dbReference>
<dbReference type="SUPFAM" id="SSF53223">
    <property type="entry name" value="Aminoacid dehydrogenase-like, N-terminal domain"/>
    <property type="match status" value="1"/>
</dbReference>
<keyword evidence="8" id="KW-1185">Reference proteome</keyword>
<dbReference type="RefSeq" id="WP_367773712.1">
    <property type="nucleotide sequence ID" value="NZ_JBFNXR010000047.1"/>
</dbReference>
<dbReference type="Pfam" id="PF21078">
    <property type="entry name" value="GDH_HM3"/>
    <property type="match status" value="1"/>
</dbReference>
<dbReference type="Pfam" id="PF21076">
    <property type="entry name" value="GDH_ACT2"/>
    <property type="match status" value="1"/>
</dbReference>
<dbReference type="Pfam" id="PF21074">
    <property type="entry name" value="GDH_C"/>
    <property type="match status" value="1"/>
</dbReference>
<dbReference type="InterPro" id="IPR028971">
    <property type="entry name" value="NAD-GDH_cat"/>
</dbReference>
<evidence type="ECO:0000259" key="6">
    <source>
        <dbReference type="Pfam" id="PF21077"/>
    </source>
</evidence>
<dbReference type="InterPro" id="IPR024727">
    <property type="entry name" value="NAD_Glu_DH_N_ACT1"/>
</dbReference>
<evidence type="ECO:0000259" key="3">
    <source>
        <dbReference type="Pfam" id="PF21074"/>
    </source>
</evidence>
<evidence type="ECO:0000259" key="4">
    <source>
        <dbReference type="Pfam" id="PF21075"/>
    </source>
</evidence>
<evidence type="ECO:0000259" key="2">
    <source>
        <dbReference type="Pfam" id="PF05088"/>
    </source>
</evidence>
<dbReference type="InterPro" id="IPR049056">
    <property type="entry name" value="NAD_Glu_DH_HM3"/>
</dbReference>
<feature type="domain" description="NAD-specific glutamate dehydrogenase C-terminal" evidence="3">
    <location>
        <begin position="1235"/>
        <end position="1562"/>
    </location>
</feature>
<keyword evidence="1" id="KW-0560">Oxidoreductase</keyword>
<dbReference type="InterPro" id="IPR048381">
    <property type="entry name" value="GDH_C"/>
</dbReference>
<dbReference type="EMBL" id="JBFNXR010000047">
    <property type="protein sequence ID" value="MEW9855774.1"/>
    <property type="molecule type" value="Genomic_DNA"/>
</dbReference>
<feature type="domain" description="NAD-glutamate dehydrogenase ACT2" evidence="5">
    <location>
        <begin position="371"/>
        <end position="458"/>
    </location>
</feature>
<dbReference type="Pfam" id="PF05088">
    <property type="entry name" value="Bac_GDH_CD"/>
    <property type="match status" value="1"/>
</dbReference>
<dbReference type="PIRSF" id="PIRSF036761">
    <property type="entry name" value="GDH_Mll4104"/>
    <property type="match status" value="1"/>
</dbReference>
<dbReference type="InterPro" id="IPR036291">
    <property type="entry name" value="NAD(P)-bd_dom_sf"/>
</dbReference>
<dbReference type="Gene3D" id="3.40.50.720">
    <property type="entry name" value="NAD(P)-binding Rossmann-like Domain"/>
    <property type="match status" value="1"/>
</dbReference>
<dbReference type="Pfam" id="PF21079">
    <property type="entry name" value="GDH_HM2"/>
    <property type="match status" value="1"/>
</dbReference>
<dbReference type="InterPro" id="IPR007780">
    <property type="entry name" value="NAD_Glu_DH_bac"/>
</dbReference>
<comment type="caution">
    <text evidence="7">The sequence shown here is derived from an EMBL/GenBank/DDBJ whole genome shotgun (WGS) entry which is preliminary data.</text>
</comment>
<gene>
    <name evidence="7" type="ORF">ABUH87_11530</name>
</gene>
<evidence type="ECO:0000256" key="1">
    <source>
        <dbReference type="ARBA" id="ARBA00023002"/>
    </source>
</evidence>
<feature type="domain" description="NAD-glutamate dehydrogenase catalytic" evidence="2">
    <location>
        <begin position="699"/>
        <end position="1190"/>
    </location>
</feature>
<dbReference type="InterPro" id="IPR049059">
    <property type="entry name" value="NAD_Glu_DH_HM1"/>
</dbReference>
<feature type="domain" description="NAD-glutamate dehydrogenase ACT3" evidence="6">
    <location>
        <begin position="526"/>
        <end position="594"/>
    </location>
</feature>
<dbReference type="InterPro" id="IPR049058">
    <property type="entry name" value="NAD_Glu_DH_HM2"/>
</dbReference>
<accession>A0ABV3REU4</accession>
<dbReference type="PANTHER" id="PTHR43403">
    <property type="entry name" value="NAD-SPECIFIC GLUTAMATE DEHYDROGENASE"/>
    <property type="match status" value="1"/>
</dbReference>
<proteinExistence type="predicted"/>
<sequence>MTAETKAKPHNDSSGLPGGLEAEIAARITESRLPGEGDLDAQWTHDAAAFVLSAARQRQPGEPVIEIASASEGRRFLRIALINDDMPFLVDSIAAAITAMDVAIDQLVHPVIAVRRNETGELVDLPARNSADAKPESMIYIETVRVDARQRRALAQSLGATLADVRAAVSDWPRMVSLLQEDADRIDDEESAELLRWFAAGSLTQLGHVTRKRDGSHSQLLGICRRGAKAILADQSYERAFAAFDDDLANGRGRKPIIIKANRIATVHRRVPLDLFLVPVVQGNAVTAVSVHVGLWTSAALNAAPDRVPRLRQQLQALSERFGVDPNGHTGKALRHALTALPHDLLVSFSDVDVERVATTMTSLVDRPRPRLLLVEAPLARHVLAFVWLPRDQLSTQMRGRIQALIERTAGVEVLDWSMQVEAGTLTMLRYVLDTREAETLPDEGELDQQLRILLRGWGEAVEAAIVAHGEGTRAPAIAARYADAFPMSYRSDYGAVEAAIDIRHLRRLAGSEAEVQSGPHRWRDVRLYRMSNDAPERLRLKIYQNEGALPLSDAVPALENFGFRVLEEIPTPLNQGRMGTIHDFLLEMPTGEAAEPLLERADGIEAAFAAVLNGAAENDTFNRLVISAGLCAGEVEWLRAFYRYLRQAGVSYTIYTVVDALGRAPAITYGLVTLFRARHDPDFSRDRDIAEQEASDSIRTGLAGVAAINDDRVLRLYRSLIDAILRTNAFAPAADEALAFKIDSALVPGLPKPVPWREIFVYSRRVEGIHLRAGPVARGGLRWSDRRDDFRTEILGLMKAQRVKNAVIVPTGAKGGFYPKLLPDPQKDRAAWAAEGQASYEIFIRTLLSVTDNIVDGAVVHPEGVVIRDGEDPYFVVAADKGTARFSDVANAIAEKRDFWLDDAFASGGSKGYDHKAMGITARGAWISVQRHFLELGVDVQTETVRVAGCGDMSGDVFGNGMLLSQAIQLVAAFDHRHIFIDPAPDPAKSWAERKRLFEAPVSSWEDYDKSLISKGGGVFSRSMKRIPLTDEMRKVLGVDAKELEPEALIAAILRAPVDLLWFGGIGTYLKSSAENNAAVGDPTNDPLRVDGAAVRARVIGEGANLGVTQAGRIEFAQRGGRINTDFIDNSAGVDCSDNEVNIKIALAAAKRAGKLTEPKRVALLRDMTEEVAAIVLEDNRLQALALSIAERGGSAAIPSYIRVIEALEEAGSLDRRTEGLADSETLTRRTMDGQGLTRPELAVLLSSAKLMLQDAIENSPLASDPSMEGVLLNAFPQPMQAKFAQFIKGHRLAPQIIATKLANQIVNRLGVIHPFELAEEEGATLGQVASAFALADRLFGLDALWERIERTEMSETARLALFDKIAHSVRGHMADLVRVGAGNLTPDALAEHLSENVAALAKDTRELLGESACEHSRRISAALMDEGVPEAEASAVTHLYELDGVVGLAALAKVTRISPRQLVAAFTRLGSALGLDWAQTSAAVMSPSDPWERLLVAGVARDFQQMRLEFLAELAKSAPDRNDPVAAVEGWIAGHETAIRTFRAMVERAERSVPPAPAMLAQIASQARNLLSRKGDEA</sequence>
<organism evidence="7 8">
    <name type="scientific">Novosphingobium rhizovicinum</name>
    <dbReference type="NCBI Taxonomy" id="3228928"/>
    <lineage>
        <taxon>Bacteria</taxon>
        <taxon>Pseudomonadati</taxon>
        <taxon>Pseudomonadota</taxon>
        <taxon>Alphaproteobacteria</taxon>
        <taxon>Sphingomonadales</taxon>
        <taxon>Sphingomonadaceae</taxon>
        <taxon>Novosphingobium</taxon>
    </lineage>
</organism>
<dbReference type="Pfam" id="PF21075">
    <property type="entry name" value="GDH_ACT1"/>
    <property type="match status" value="1"/>
</dbReference>
<dbReference type="PANTHER" id="PTHR43403:SF1">
    <property type="entry name" value="NAD-SPECIFIC GLUTAMATE DEHYDROGENASE"/>
    <property type="match status" value="1"/>
</dbReference>
<name>A0ABV3REU4_9SPHN</name>
<feature type="domain" description="NAD-glutamate dehydrogenase N-terminal ACT1" evidence="4">
    <location>
        <begin position="48"/>
        <end position="157"/>
    </location>
</feature>
<evidence type="ECO:0000259" key="5">
    <source>
        <dbReference type="Pfam" id="PF21076"/>
    </source>
</evidence>
<dbReference type="Proteomes" id="UP001556118">
    <property type="component" value="Unassembled WGS sequence"/>
</dbReference>
<evidence type="ECO:0000313" key="8">
    <source>
        <dbReference type="Proteomes" id="UP001556118"/>
    </source>
</evidence>